<evidence type="ECO:0000313" key="3">
    <source>
        <dbReference type="EMBL" id="NMP32283.1"/>
    </source>
</evidence>
<organism evidence="3 4">
    <name type="scientific">Thalassotalea algicola</name>
    <dbReference type="NCBI Taxonomy" id="2716224"/>
    <lineage>
        <taxon>Bacteria</taxon>
        <taxon>Pseudomonadati</taxon>
        <taxon>Pseudomonadota</taxon>
        <taxon>Gammaproteobacteria</taxon>
        <taxon>Alteromonadales</taxon>
        <taxon>Colwelliaceae</taxon>
        <taxon>Thalassotalea</taxon>
    </lineage>
</organism>
<dbReference type="Pfam" id="PF07589">
    <property type="entry name" value="PEP-CTERM"/>
    <property type="match status" value="1"/>
</dbReference>
<keyword evidence="1" id="KW-0732">Signal</keyword>
<gene>
    <name evidence="3" type="ORF">HII17_11950</name>
</gene>
<accession>A0A7Y0Q7B0</accession>
<feature type="chain" id="PRO_5031241169" evidence="1">
    <location>
        <begin position="27"/>
        <end position="230"/>
    </location>
</feature>
<dbReference type="PROSITE" id="PS51257">
    <property type="entry name" value="PROKAR_LIPOPROTEIN"/>
    <property type="match status" value="1"/>
</dbReference>
<evidence type="ECO:0000259" key="2">
    <source>
        <dbReference type="Pfam" id="PF07589"/>
    </source>
</evidence>
<dbReference type="NCBIfam" id="TIGR02595">
    <property type="entry name" value="PEP_CTERM"/>
    <property type="match status" value="1"/>
</dbReference>
<feature type="signal peptide" evidence="1">
    <location>
        <begin position="1"/>
        <end position="26"/>
    </location>
</feature>
<dbReference type="EMBL" id="JABBXH010000003">
    <property type="protein sequence ID" value="NMP32283.1"/>
    <property type="molecule type" value="Genomic_DNA"/>
</dbReference>
<protein>
    <submittedName>
        <fullName evidence="3">PEP-CTERM sorting domain-containing protein</fullName>
    </submittedName>
</protein>
<name>A0A7Y0Q7B0_9GAMM</name>
<sequence>MKLSFFNTVVVSVVLSVGCFLNNANAGLIHNDLNWLELSVTNGLSYNEVEQDVLTNSLYQGYRFATASEVSTLYSDFLLEQAGNNLQNNHFWHIAAQPNTNLATYFSGMFTPTSWNGDLSTIDGRIQLNNADYNWGYFLYGPKTNNTVLRGTLHTMYDKGTDTLRTFVERPQSYSLSLHATTPATINADWKYYAAQSFLVKAVEVPEPSAFFIFSLGMMGLVLRRSKKLP</sequence>
<dbReference type="InterPro" id="IPR013424">
    <property type="entry name" value="Ice-binding_C"/>
</dbReference>
<evidence type="ECO:0000256" key="1">
    <source>
        <dbReference type="SAM" id="SignalP"/>
    </source>
</evidence>
<dbReference type="RefSeq" id="WP_169075581.1">
    <property type="nucleotide sequence ID" value="NZ_JABBXH010000003.1"/>
</dbReference>
<reference evidence="3 4" key="1">
    <citation type="submission" date="2020-04" db="EMBL/GenBank/DDBJ databases">
        <title>Thalassotalea sp. M1531, isolated from the surface of marine red alga.</title>
        <authorList>
            <person name="Pang L."/>
            <person name="Lu D.-C."/>
        </authorList>
    </citation>
    <scope>NUCLEOTIDE SEQUENCE [LARGE SCALE GENOMIC DNA]</scope>
    <source>
        <strain evidence="3 4">M1531</strain>
    </source>
</reference>
<comment type="caution">
    <text evidence="3">The sequence shown here is derived from an EMBL/GenBank/DDBJ whole genome shotgun (WGS) entry which is preliminary data.</text>
</comment>
<proteinExistence type="predicted"/>
<evidence type="ECO:0000313" key="4">
    <source>
        <dbReference type="Proteomes" id="UP000568664"/>
    </source>
</evidence>
<dbReference type="AlphaFoldDB" id="A0A7Y0Q7B0"/>
<feature type="domain" description="Ice-binding protein C-terminal" evidence="2">
    <location>
        <begin position="205"/>
        <end position="225"/>
    </location>
</feature>
<dbReference type="Proteomes" id="UP000568664">
    <property type="component" value="Unassembled WGS sequence"/>
</dbReference>
<keyword evidence="4" id="KW-1185">Reference proteome</keyword>